<dbReference type="PANTHER" id="PTHR24300:SF369">
    <property type="entry name" value="CYTOCHROME P450 FAMILY"/>
    <property type="match status" value="1"/>
</dbReference>
<evidence type="ECO:0000313" key="6">
    <source>
        <dbReference type="WBParaSite" id="Pan_g2868.t1"/>
    </source>
</evidence>
<sequence>MGLFLVAIGLLAIYLFNFYYVQRRKLPPGPIPLPFVGNSLSFIKTPLDVCLQKWKDQYGDIMTIWVGCVPTVTLHNSRVIYDTFVKDGDAYAGRMELSWNEIVRSGPLGVMFAEGPLWREHRRFALQVFRNLGLGRNIMQERVLDDVCALISHVKSEAASGKTEVNMFDELDIAIGSVINSITFGYRFSRENRSEFKRVKKIATEAVSFFNSFLYRVMDGRINLLRRLPFFKDVYEANVNHNNESREFFLGQVDAHLKNIDLDSDEEPSDYVEAYLRMQHKLDKEGVKHTYRFVVLL</sequence>
<proteinExistence type="inferred from homology"/>
<evidence type="ECO:0000256" key="1">
    <source>
        <dbReference type="ARBA" id="ARBA00010617"/>
    </source>
</evidence>
<reference evidence="5" key="1">
    <citation type="journal article" date="2013" name="Genetics">
        <title>The draft genome and transcriptome of Panagrellus redivivus are shaped by the harsh demands of a free-living lifestyle.</title>
        <authorList>
            <person name="Srinivasan J."/>
            <person name="Dillman A.R."/>
            <person name="Macchietto M.G."/>
            <person name="Heikkinen L."/>
            <person name="Lakso M."/>
            <person name="Fracchia K.M."/>
            <person name="Antoshechkin I."/>
            <person name="Mortazavi A."/>
            <person name="Wong G."/>
            <person name="Sternberg P.W."/>
        </authorList>
    </citation>
    <scope>NUCLEOTIDE SEQUENCE [LARGE SCALE GENOMIC DNA]</scope>
    <source>
        <strain evidence="5">MT8872</strain>
    </source>
</reference>
<dbReference type="SUPFAM" id="SSF48264">
    <property type="entry name" value="Cytochrome P450"/>
    <property type="match status" value="1"/>
</dbReference>
<evidence type="ECO:0000256" key="2">
    <source>
        <dbReference type="ARBA" id="ARBA00022723"/>
    </source>
</evidence>
<keyword evidence="4" id="KW-0560">Oxidoreductase</keyword>
<dbReference type="PRINTS" id="PR00463">
    <property type="entry name" value="EP450I"/>
</dbReference>
<dbReference type="WBParaSite" id="Pan_g2868.t1">
    <property type="protein sequence ID" value="Pan_g2868.t1"/>
    <property type="gene ID" value="Pan_g2868"/>
</dbReference>
<dbReference type="InterPro" id="IPR036396">
    <property type="entry name" value="Cyt_P450_sf"/>
</dbReference>
<keyword evidence="5" id="KW-1185">Reference proteome</keyword>
<dbReference type="InterPro" id="IPR001128">
    <property type="entry name" value="Cyt_P450"/>
</dbReference>
<keyword evidence="3" id="KW-0408">Iron</keyword>
<dbReference type="GO" id="GO:0005737">
    <property type="term" value="C:cytoplasm"/>
    <property type="evidence" value="ECO:0007669"/>
    <property type="project" value="TreeGrafter"/>
</dbReference>
<dbReference type="GO" id="GO:0006805">
    <property type="term" value="P:xenobiotic metabolic process"/>
    <property type="evidence" value="ECO:0007669"/>
    <property type="project" value="TreeGrafter"/>
</dbReference>
<evidence type="ECO:0000256" key="3">
    <source>
        <dbReference type="ARBA" id="ARBA00023004"/>
    </source>
</evidence>
<accession>A0A7E4VT77</accession>
<dbReference type="InterPro" id="IPR002401">
    <property type="entry name" value="Cyt_P450_E_grp-I"/>
</dbReference>
<keyword evidence="2" id="KW-0479">Metal-binding</keyword>
<dbReference type="GO" id="GO:0016712">
    <property type="term" value="F:oxidoreductase activity, acting on paired donors, with incorporation or reduction of molecular oxygen, reduced flavin or flavoprotein as one donor, and incorporation of one atom of oxygen"/>
    <property type="evidence" value="ECO:0007669"/>
    <property type="project" value="TreeGrafter"/>
</dbReference>
<protein>
    <submittedName>
        <fullName evidence="6">Cytochrome P450</fullName>
    </submittedName>
</protein>
<keyword evidence="4" id="KW-0503">Monooxygenase</keyword>
<dbReference type="InterPro" id="IPR050182">
    <property type="entry name" value="Cytochrome_P450_fam2"/>
</dbReference>
<organism evidence="5 6">
    <name type="scientific">Panagrellus redivivus</name>
    <name type="common">Microworm</name>
    <dbReference type="NCBI Taxonomy" id="6233"/>
    <lineage>
        <taxon>Eukaryota</taxon>
        <taxon>Metazoa</taxon>
        <taxon>Ecdysozoa</taxon>
        <taxon>Nematoda</taxon>
        <taxon>Chromadorea</taxon>
        <taxon>Rhabditida</taxon>
        <taxon>Tylenchina</taxon>
        <taxon>Panagrolaimomorpha</taxon>
        <taxon>Panagrolaimoidea</taxon>
        <taxon>Panagrolaimidae</taxon>
        <taxon>Panagrellus</taxon>
    </lineage>
</organism>
<dbReference type="PANTHER" id="PTHR24300">
    <property type="entry name" value="CYTOCHROME P450 508A4-RELATED"/>
    <property type="match status" value="1"/>
</dbReference>
<reference evidence="6" key="2">
    <citation type="submission" date="2020-10" db="UniProtKB">
        <authorList>
            <consortium name="WormBaseParasite"/>
        </authorList>
    </citation>
    <scope>IDENTIFICATION</scope>
</reference>
<comment type="similarity">
    <text evidence="1">Belongs to the cytochrome P450 family.</text>
</comment>
<dbReference type="Pfam" id="PF00067">
    <property type="entry name" value="p450"/>
    <property type="match status" value="1"/>
</dbReference>
<dbReference type="Proteomes" id="UP000492821">
    <property type="component" value="Unassembled WGS sequence"/>
</dbReference>
<name>A0A7E4VT77_PANRE</name>
<dbReference type="AlphaFoldDB" id="A0A7E4VT77"/>
<evidence type="ECO:0000313" key="5">
    <source>
        <dbReference type="Proteomes" id="UP000492821"/>
    </source>
</evidence>
<dbReference type="Gene3D" id="1.10.630.10">
    <property type="entry name" value="Cytochrome P450"/>
    <property type="match status" value="1"/>
</dbReference>
<dbReference type="GO" id="GO:0005506">
    <property type="term" value="F:iron ion binding"/>
    <property type="evidence" value="ECO:0007669"/>
    <property type="project" value="InterPro"/>
</dbReference>
<dbReference type="GO" id="GO:0020037">
    <property type="term" value="F:heme binding"/>
    <property type="evidence" value="ECO:0007669"/>
    <property type="project" value="InterPro"/>
</dbReference>
<evidence type="ECO:0000256" key="4">
    <source>
        <dbReference type="ARBA" id="ARBA00023033"/>
    </source>
</evidence>
<dbReference type="GO" id="GO:0006082">
    <property type="term" value="P:organic acid metabolic process"/>
    <property type="evidence" value="ECO:0007669"/>
    <property type="project" value="TreeGrafter"/>
</dbReference>